<proteinExistence type="predicted"/>
<dbReference type="AlphaFoldDB" id="A0A1A8NBD9"/>
<reference evidence="2" key="2">
    <citation type="submission" date="2016-06" db="EMBL/GenBank/DDBJ databases">
        <title>The genome of a short-lived fish provides insights into sex chromosome evolution and the genetic control of aging.</title>
        <authorList>
            <person name="Reichwald K."/>
            <person name="Felder M."/>
            <person name="Petzold A."/>
            <person name="Koch P."/>
            <person name="Groth M."/>
            <person name="Platzer M."/>
        </authorList>
    </citation>
    <scope>NUCLEOTIDE SEQUENCE</scope>
    <source>
        <tissue evidence="2">Brain</tissue>
    </source>
</reference>
<dbReference type="EMBL" id="HAEG01001999">
    <property type="protein sequence ID" value="SBR66383.1"/>
    <property type="molecule type" value="Transcribed_RNA"/>
</dbReference>
<evidence type="ECO:0000313" key="2">
    <source>
        <dbReference type="EMBL" id="SBR66383.1"/>
    </source>
</evidence>
<evidence type="ECO:0000256" key="1">
    <source>
        <dbReference type="SAM" id="MobiDB-lite"/>
    </source>
</evidence>
<name>A0A1A8NBD9_9TELE</name>
<sequence>VRFCFHKMNQKEIERGAGRPQRFRGRGGSSRWR</sequence>
<gene>
    <name evidence="2" type="primary">SH3GL2</name>
</gene>
<organism evidence="2">
    <name type="scientific">Nothobranchius pienaari</name>
    <dbReference type="NCBI Taxonomy" id="704102"/>
    <lineage>
        <taxon>Eukaryota</taxon>
        <taxon>Metazoa</taxon>
        <taxon>Chordata</taxon>
        <taxon>Craniata</taxon>
        <taxon>Vertebrata</taxon>
        <taxon>Euteleostomi</taxon>
        <taxon>Actinopterygii</taxon>
        <taxon>Neopterygii</taxon>
        <taxon>Teleostei</taxon>
        <taxon>Neoteleostei</taxon>
        <taxon>Acanthomorphata</taxon>
        <taxon>Ovalentaria</taxon>
        <taxon>Atherinomorphae</taxon>
        <taxon>Cyprinodontiformes</taxon>
        <taxon>Nothobranchiidae</taxon>
        <taxon>Nothobranchius</taxon>
    </lineage>
</organism>
<protein>
    <submittedName>
        <fullName evidence="2">SH3-domain GRB2-like 2</fullName>
    </submittedName>
</protein>
<feature type="region of interest" description="Disordered" evidence="1">
    <location>
        <begin position="12"/>
        <end position="33"/>
    </location>
</feature>
<accession>A0A1A8NBD9</accession>
<reference evidence="2" key="1">
    <citation type="submission" date="2016-05" db="EMBL/GenBank/DDBJ databases">
        <authorList>
            <person name="Lavstsen T."/>
            <person name="Jespersen J.S."/>
        </authorList>
    </citation>
    <scope>NUCLEOTIDE SEQUENCE</scope>
    <source>
        <tissue evidence="2">Brain</tissue>
    </source>
</reference>
<feature type="non-terminal residue" evidence="2">
    <location>
        <position position="1"/>
    </location>
</feature>